<keyword evidence="4" id="KW-1185">Reference proteome</keyword>
<evidence type="ECO:0000313" key="2">
    <source>
        <dbReference type="EMBL" id="EJT78004.1"/>
    </source>
</evidence>
<feature type="region of interest" description="Disordered" evidence="1">
    <location>
        <begin position="1"/>
        <end position="50"/>
    </location>
</feature>
<name>J3NPA1_GAET3</name>
<dbReference type="AlphaFoldDB" id="J3NPA1"/>
<dbReference type="RefSeq" id="XP_009219149.1">
    <property type="nucleotide sequence ID" value="XM_009220885.1"/>
</dbReference>
<evidence type="ECO:0000256" key="1">
    <source>
        <dbReference type="SAM" id="MobiDB-lite"/>
    </source>
</evidence>
<reference evidence="3" key="4">
    <citation type="journal article" date="2015" name="G3 (Bethesda)">
        <title>Genome sequences of three phytopathogenic species of the Magnaporthaceae family of fungi.</title>
        <authorList>
            <person name="Okagaki L.H."/>
            <person name="Nunes C.C."/>
            <person name="Sailsbery J."/>
            <person name="Clay B."/>
            <person name="Brown D."/>
            <person name="John T."/>
            <person name="Oh Y."/>
            <person name="Young N."/>
            <person name="Fitzgerald M."/>
            <person name="Haas B.J."/>
            <person name="Zeng Q."/>
            <person name="Young S."/>
            <person name="Adiconis X."/>
            <person name="Fan L."/>
            <person name="Levin J.Z."/>
            <person name="Mitchell T.K."/>
            <person name="Okubara P.A."/>
            <person name="Farman M.L."/>
            <person name="Kohn L.M."/>
            <person name="Birren B."/>
            <person name="Ma L.-J."/>
            <person name="Dean R.A."/>
        </authorList>
    </citation>
    <scope>NUCLEOTIDE SEQUENCE</scope>
    <source>
        <strain evidence="3">R3-111a-1</strain>
    </source>
</reference>
<feature type="region of interest" description="Disordered" evidence="1">
    <location>
        <begin position="70"/>
        <end position="140"/>
    </location>
</feature>
<dbReference type="EnsemblFungi" id="EJT78004">
    <property type="protein sequence ID" value="EJT78004"/>
    <property type="gene ID" value="GGTG_03107"/>
</dbReference>
<accession>J3NPA1</accession>
<dbReference type="HOGENOM" id="CLU_1408851_0_0_1"/>
<feature type="compositionally biased region" description="Low complexity" evidence="1">
    <location>
        <begin position="109"/>
        <end position="127"/>
    </location>
</feature>
<feature type="compositionally biased region" description="Basic residues" evidence="1">
    <location>
        <begin position="1"/>
        <end position="13"/>
    </location>
</feature>
<proteinExistence type="predicted"/>
<reference evidence="2" key="3">
    <citation type="submission" date="2010-09" db="EMBL/GenBank/DDBJ databases">
        <title>Annotation of Gaeumannomyces graminis var. tritici R3-111a-1.</title>
        <authorList>
            <consortium name="The Broad Institute Genome Sequencing Platform"/>
            <person name="Ma L.-J."/>
            <person name="Dead R."/>
            <person name="Young S.K."/>
            <person name="Zeng Q."/>
            <person name="Gargeya S."/>
            <person name="Fitzgerald M."/>
            <person name="Haas B."/>
            <person name="Abouelleil A."/>
            <person name="Alvarado L."/>
            <person name="Arachchi H.M."/>
            <person name="Berlin A."/>
            <person name="Brown A."/>
            <person name="Chapman S.B."/>
            <person name="Chen Z."/>
            <person name="Dunbar C."/>
            <person name="Freedman E."/>
            <person name="Gearin G."/>
            <person name="Gellesch M."/>
            <person name="Goldberg J."/>
            <person name="Griggs A."/>
            <person name="Gujja S."/>
            <person name="Heiman D."/>
            <person name="Howarth C."/>
            <person name="Larson L."/>
            <person name="Lui A."/>
            <person name="MacDonald P.J.P."/>
            <person name="Mehta T."/>
            <person name="Montmayeur A."/>
            <person name="Murphy C."/>
            <person name="Neiman D."/>
            <person name="Pearson M."/>
            <person name="Priest M."/>
            <person name="Roberts A."/>
            <person name="Saif S."/>
            <person name="Shea T."/>
            <person name="Shenoy N."/>
            <person name="Sisk P."/>
            <person name="Stolte C."/>
            <person name="Sykes S."/>
            <person name="Yandava C."/>
            <person name="Wortman J."/>
            <person name="Nusbaum C."/>
            <person name="Birren B."/>
        </authorList>
    </citation>
    <scope>NUCLEOTIDE SEQUENCE</scope>
    <source>
        <strain evidence="2">R3-111a-1</strain>
    </source>
</reference>
<organism evidence="2">
    <name type="scientific">Gaeumannomyces tritici (strain R3-111a-1)</name>
    <name type="common">Wheat and barley take-all root rot fungus</name>
    <name type="synonym">Gaeumannomyces graminis var. tritici</name>
    <dbReference type="NCBI Taxonomy" id="644352"/>
    <lineage>
        <taxon>Eukaryota</taxon>
        <taxon>Fungi</taxon>
        <taxon>Dikarya</taxon>
        <taxon>Ascomycota</taxon>
        <taxon>Pezizomycotina</taxon>
        <taxon>Sordariomycetes</taxon>
        <taxon>Sordariomycetidae</taxon>
        <taxon>Magnaporthales</taxon>
        <taxon>Magnaporthaceae</taxon>
        <taxon>Gaeumannomyces</taxon>
    </lineage>
</organism>
<feature type="compositionally biased region" description="Basic and acidic residues" evidence="1">
    <location>
        <begin position="25"/>
        <end position="42"/>
    </location>
</feature>
<evidence type="ECO:0000313" key="3">
    <source>
        <dbReference type="EnsemblFungi" id="EJT78004"/>
    </source>
</evidence>
<sequence length="193" mass="20545">MRVRNCQARRRARAQSSLTAENEETTVHDEPRNQGSHGEPHRSSNGCYLANSRLRRSGIEVIAKRRRLATRGDCSATTGSQRRVAFEPVSPSSKRTDHVRVQAGFPHIGSGRPSTSRRPASPRLLPEVDGDGGAVGVEGGMRSVEAGVAVPRRERRQTVGGSVVGTSHSAQPRCHVAAAVPDKGEKAISGGGT</sequence>
<dbReference type="GeneID" id="20343565"/>
<evidence type="ECO:0000313" key="4">
    <source>
        <dbReference type="Proteomes" id="UP000006039"/>
    </source>
</evidence>
<reference evidence="4" key="1">
    <citation type="submission" date="2010-07" db="EMBL/GenBank/DDBJ databases">
        <title>The genome sequence of Gaeumannomyces graminis var. tritici strain R3-111a-1.</title>
        <authorList>
            <consortium name="The Broad Institute Genome Sequencing Platform"/>
            <person name="Ma L.-J."/>
            <person name="Dead R."/>
            <person name="Young S."/>
            <person name="Zeng Q."/>
            <person name="Koehrsen M."/>
            <person name="Alvarado L."/>
            <person name="Berlin A."/>
            <person name="Chapman S.B."/>
            <person name="Chen Z."/>
            <person name="Freedman E."/>
            <person name="Gellesch M."/>
            <person name="Goldberg J."/>
            <person name="Griggs A."/>
            <person name="Gujja S."/>
            <person name="Heilman E.R."/>
            <person name="Heiman D."/>
            <person name="Hepburn T."/>
            <person name="Howarth C."/>
            <person name="Jen D."/>
            <person name="Larson L."/>
            <person name="Mehta T."/>
            <person name="Neiman D."/>
            <person name="Pearson M."/>
            <person name="Roberts A."/>
            <person name="Saif S."/>
            <person name="Shea T."/>
            <person name="Shenoy N."/>
            <person name="Sisk P."/>
            <person name="Stolte C."/>
            <person name="Sykes S."/>
            <person name="Walk T."/>
            <person name="White J."/>
            <person name="Yandava C."/>
            <person name="Haas B."/>
            <person name="Nusbaum C."/>
            <person name="Birren B."/>
        </authorList>
    </citation>
    <scope>NUCLEOTIDE SEQUENCE [LARGE SCALE GENOMIC DNA]</scope>
    <source>
        <strain evidence="4">R3-111a-1</strain>
    </source>
</reference>
<protein>
    <submittedName>
        <fullName evidence="2 3">Uncharacterized protein</fullName>
    </submittedName>
</protein>
<gene>
    <name evidence="3" type="primary">20343565</name>
    <name evidence="2" type="ORF">GGTG_03107</name>
</gene>
<dbReference type="VEuPathDB" id="FungiDB:GGTG_03107"/>
<reference evidence="2" key="2">
    <citation type="submission" date="2010-07" db="EMBL/GenBank/DDBJ databases">
        <authorList>
            <consortium name="The Broad Institute Genome Sequencing Platform"/>
            <consortium name="Broad Institute Genome Sequencing Center for Infectious Disease"/>
            <person name="Ma L.-J."/>
            <person name="Dead R."/>
            <person name="Young S."/>
            <person name="Zeng Q."/>
            <person name="Koehrsen M."/>
            <person name="Alvarado L."/>
            <person name="Berlin A."/>
            <person name="Chapman S.B."/>
            <person name="Chen Z."/>
            <person name="Freedman E."/>
            <person name="Gellesch M."/>
            <person name="Goldberg J."/>
            <person name="Griggs A."/>
            <person name="Gujja S."/>
            <person name="Heilman E.R."/>
            <person name="Heiman D."/>
            <person name="Hepburn T."/>
            <person name="Howarth C."/>
            <person name="Jen D."/>
            <person name="Larson L."/>
            <person name="Mehta T."/>
            <person name="Neiman D."/>
            <person name="Pearson M."/>
            <person name="Roberts A."/>
            <person name="Saif S."/>
            <person name="Shea T."/>
            <person name="Shenoy N."/>
            <person name="Sisk P."/>
            <person name="Stolte C."/>
            <person name="Sykes S."/>
            <person name="Walk T."/>
            <person name="White J."/>
            <person name="Yandava C."/>
            <person name="Haas B."/>
            <person name="Nusbaum C."/>
            <person name="Birren B."/>
        </authorList>
    </citation>
    <scope>NUCLEOTIDE SEQUENCE</scope>
    <source>
        <strain evidence="2">R3-111a-1</strain>
    </source>
</reference>
<reference evidence="3" key="5">
    <citation type="submission" date="2018-04" db="UniProtKB">
        <authorList>
            <consortium name="EnsemblFungi"/>
        </authorList>
    </citation>
    <scope>IDENTIFICATION</scope>
    <source>
        <strain evidence="3">R3-111a-1</strain>
    </source>
</reference>
<dbReference type="EMBL" id="GL385396">
    <property type="protein sequence ID" value="EJT78004.1"/>
    <property type="molecule type" value="Genomic_DNA"/>
</dbReference>
<feature type="region of interest" description="Disordered" evidence="1">
    <location>
        <begin position="152"/>
        <end position="173"/>
    </location>
</feature>
<dbReference type="Proteomes" id="UP000006039">
    <property type="component" value="Unassembled WGS sequence"/>
</dbReference>